<accession>A0A2A7P0Q5</accession>
<dbReference type="Gene3D" id="3.40.50.2000">
    <property type="entry name" value="Glycogen Phosphorylase B"/>
    <property type="match status" value="2"/>
</dbReference>
<sequence>MGAGQMEGDPRWRCDTGSACRTGGLRRRCPGDRRRICPMRVLQVSDGYPPATGGTERVVEALSHGLAARGHRVAVATLGRPDAPDTEVTETGVEIHRIDGVTRWLRRFASDPGHLFHPTFPDPLLVRHLQKLVDDFCPDIVHAHGWILNSCLGLRLSGAAMVTTLHDYGLRCANKTLISFDRLEDPCAGPSLGRCLACTRDHYGTLKGTALALGLRDSWRQLDKVSLFFPISEAVEVAGLAGVRAERVCRIPSFVDDAVFDEARLTPRPSFLPNGPFVAFVGALGDHKGLGLAVAAHQRMRAAVPLVVIGSERADTQKYVGTPTRPVRTLTRIPHPEIMATFAAAAVAVVPSRWQEPLGLVAVEAMAAGTPVVATRVGALPEVVEHGKTGLIVPPNDPSALAAALDEMVGDPRRAESYGACGSVKAHDYCASVVVPKFIAAYRRALDGPQVDQRGRSRTSPTA</sequence>
<evidence type="ECO:0000259" key="3">
    <source>
        <dbReference type="Pfam" id="PF00534"/>
    </source>
</evidence>
<gene>
    <name evidence="5" type="ORF">CRI78_01760</name>
</gene>
<evidence type="ECO:0000313" key="5">
    <source>
        <dbReference type="EMBL" id="PEG56133.1"/>
    </source>
</evidence>
<dbReference type="CDD" id="cd03801">
    <property type="entry name" value="GT4_PimA-like"/>
    <property type="match status" value="1"/>
</dbReference>
<keyword evidence="1" id="KW-0328">Glycosyltransferase</keyword>
<dbReference type="Pfam" id="PF13439">
    <property type="entry name" value="Glyco_transf_4"/>
    <property type="match status" value="1"/>
</dbReference>
<dbReference type="EMBL" id="PDCR01000002">
    <property type="protein sequence ID" value="PEG56133.1"/>
    <property type="molecule type" value="Genomic_DNA"/>
</dbReference>
<dbReference type="GO" id="GO:1901137">
    <property type="term" value="P:carbohydrate derivative biosynthetic process"/>
    <property type="evidence" value="ECO:0007669"/>
    <property type="project" value="UniProtKB-ARBA"/>
</dbReference>
<proteinExistence type="predicted"/>
<organism evidence="5 6">
    <name type="scientific">Mycolicibacterium diernhoferi</name>
    <dbReference type="NCBI Taxonomy" id="1801"/>
    <lineage>
        <taxon>Bacteria</taxon>
        <taxon>Bacillati</taxon>
        <taxon>Actinomycetota</taxon>
        <taxon>Actinomycetes</taxon>
        <taxon>Mycobacteriales</taxon>
        <taxon>Mycobacteriaceae</taxon>
        <taxon>Mycolicibacterium</taxon>
    </lineage>
</organism>
<name>A0A2A7P0Q5_9MYCO</name>
<dbReference type="Proteomes" id="UP000220340">
    <property type="component" value="Unassembled WGS sequence"/>
</dbReference>
<dbReference type="SUPFAM" id="SSF53756">
    <property type="entry name" value="UDP-Glycosyltransferase/glycogen phosphorylase"/>
    <property type="match status" value="1"/>
</dbReference>
<evidence type="ECO:0000256" key="1">
    <source>
        <dbReference type="ARBA" id="ARBA00022676"/>
    </source>
</evidence>
<dbReference type="GO" id="GO:1903509">
    <property type="term" value="P:liposaccharide metabolic process"/>
    <property type="evidence" value="ECO:0007669"/>
    <property type="project" value="UniProtKB-ARBA"/>
</dbReference>
<comment type="caution">
    <text evidence="5">The sequence shown here is derived from an EMBL/GenBank/DDBJ whole genome shotgun (WGS) entry which is preliminary data.</text>
</comment>
<protein>
    <submittedName>
        <fullName evidence="5">Glycosyltransferase family 1 protein</fullName>
    </submittedName>
</protein>
<dbReference type="InterPro" id="IPR028098">
    <property type="entry name" value="Glyco_trans_4-like_N"/>
</dbReference>
<reference evidence="5 6" key="1">
    <citation type="submission" date="2017-10" db="EMBL/GenBank/DDBJ databases">
        <title>The new phylogeny of genus Mycobacterium.</title>
        <authorList>
            <person name="Tortoli E."/>
            <person name="Trovato A."/>
            <person name="Cirillo D.M."/>
        </authorList>
    </citation>
    <scope>NUCLEOTIDE SEQUENCE [LARGE SCALE GENOMIC DNA]</scope>
    <source>
        <strain evidence="5 6">IP141170001</strain>
    </source>
</reference>
<dbReference type="Pfam" id="PF00534">
    <property type="entry name" value="Glycos_transf_1"/>
    <property type="match status" value="1"/>
</dbReference>
<dbReference type="AlphaFoldDB" id="A0A2A7P0Q5"/>
<dbReference type="OrthoDB" id="9787111at2"/>
<feature type="domain" description="Glycosyltransferase subfamily 4-like N-terminal" evidence="4">
    <location>
        <begin position="53"/>
        <end position="257"/>
    </location>
</feature>
<dbReference type="InterPro" id="IPR050194">
    <property type="entry name" value="Glycosyltransferase_grp1"/>
</dbReference>
<dbReference type="PANTHER" id="PTHR45947:SF13">
    <property type="entry name" value="TRANSFERASE"/>
    <property type="match status" value="1"/>
</dbReference>
<dbReference type="GO" id="GO:0008610">
    <property type="term" value="P:lipid biosynthetic process"/>
    <property type="evidence" value="ECO:0007669"/>
    <property type="project" value="UniProtKB-ARBA"/>
</dbReference>
<feature type="domain" description="Glycosyl transferase family 1" evidence="3">
    <location>
        <begin position="274"/>
        <end position="418"/>
    </location>
</feature>
<evidence type="ECO:0000256" key="2">
    <source>
        <dbReference type="ARBA" id="ARBA00022679"/>
    </source>
</evidence>
<dbReference type="PANTHER" id="PTHR45947">
    <property type="entry name" value="SULFOQUINOVOSYL TRANSFERASE SQD2"/>
    <property type="match status" value="1"/>
</dbReference>
<keyword evidence="6" id="KW-1185">Reference proteome</keyword>
<dbReference type="GO" id="GO:0016757">
    <property type="term" value="F:glycosyltransferase activity"/>
    <property type="evidence" value="ECO:0007669"/>
    <property type="project" value="UniProtKB-KW"/>
</dbReference>
<keyword evidence="2 5" id="KW-0808">Transferase</keyword>
<dbReference type="InterPro" id="IPR001296">
    <property type="entry name" value="Glyco_trans_1"/>
</dbReference>
<evidence type="ECO:0000313" key="6">
    <source>
        <dbReference type="Proteomes" id="UP000220340"/>
    </source>
</evidence>
<evidence type="ECO:0000259" key="4">
    <source>
        <dbReference type="Pfam" id="PF13439"/>
    </source>
</evidence>